<dbReference type="AlphaFoldDB" id="A0A1H6RSJ2"/>
<gene>
    <name evidence="2" type="ORF">SAMN04487834_100927</name>
</gene>
<dbReference type="InterPro" id="IPR012336">
    <property type="entry name" value="Thioredoxin-like_fold"/>
</dbReference>
<sequence>MKNIKMFHLNDCGYCDKARKAMKELKQEDKYKDVVVETIEETEHPDIADQYDYYATPTYYVDEKKIFEAHIGMTYEQIKAEVKHVFDLALED</sequence>
<evidence type="ECO:0000259" key="1">
    <source>
        <dbReference type="Pfam" id="PF13192"/>
    </source>
</evidence>
<feature type="domain" description="Thioredoxin-like fold" evidence="1">
    <location>
        <begin position="3"/>
        <end position="67"/>
    </location>
</feature>
<dbReference type="EMBL" id="FNYK01000009">
    <property type="protein sequence ID" value="SEI55517.1"/>
    <property type="molecule type" value="Genomic_DNA"/>
</dbReference>
<dbReference type="Gene3D" id="3.40.30.10">
    <property type="entry name" value="Glutaredoxin"/>
    <property type="match status" value="1"/>
</dbReference>
<dbReference type="Pfam" id="PF13192">
    <property type="entry name" value="Thioredoxin_3"/>
    <property type="match status" value="1"/>
</dbReference>
<keyword evidence="3" id="KW-1185">Reference proteome</keyword>
<dbReference type="SUPFAM" id="SSF52833">
    <property type="entry name" value="Thioredoxin-like"/>
    <property type="match status" value="1"/>
</dbReference>
<proteinExistence type="predicted"/>
<dbReference type="PROSITE" id="PS51354">
    <property type="entry name" value="GLUTAREDOXIN_2"/>
    <property type="match status" value="1"/>
</dbReference>
<dbReference type="STRING" id="322505.SAMN04487836_14211"/>
<evidence type="ECO:0000313" key="2">
    <source>
        <dbReference type="EMBL" id="SEI55517.1"/>
    </source>
</evidence>
<name>A0A1H6RSJ2_9FIRM</name>
<reference evidence="3" key="1">
    <citation type="submission" date="2016-10" db="EMBL/GenBank/DDBJ databases">
        <authorList>
            <person name="Varghese N."/>
        </authorList>
    </citation>
    <scope>NUCLEOTIDE SEQUENCE [LARGE SCALE GENOMIC DNA]</scope>
    <source>
        <strain evidence="3">DSM 20406</strain>
    </source>
</reference>
<organism evidence="2 3">
    <name type="scientific">Sharpea azabuensis</name>
    <dbReference type="NCBI Taxonomy" id="322505"/>
    <lineage>
        <taxon>Bacteria</taxon>
        <taxon>Bacillati</taxon>
        <taxon>Bacillota</taxon>
        <taxon>Erysipelotrichia</taxon>
        <taxon>Erysipelotrichales</taxon>
        <taxon>Coprobacillaceae</taxon>
        <taxon>Sharpea</taxon>
    </lineage>
</organism>
<dbReference type="OrthoDB" id="32865at2"/>
<dbReference type="Proteomes" id="UP000183028">
    <property type="component" value="Unassembled WGS sequence"/>
</dbReference>
<accession>A0A1H6RSJ2</accession>
<dbReference type="InterPro" id="IPR036249">
    <property type="entry name" value="Thioredoxin-like_sf"/>
</dbReference>
<dbReference type="RefSeq" id="WP_033161619.1">
    <property type="nucleotide sequence ID" value="NZ_CACVTN010000045.1"/>
</dbReference>
<protein>
    <submittedName>
        <fullName evidence="2">Thioredoxin domain-containing protein</fullName>
    </submittedName>
</protein>
<dbReference type="eggNOG" id="COG0695">
    <property type="taxonomic scope" value="Bacteria"/>
</dbReference>
<dbReference type="GeneID" id="54119040"/>
<evidence type="ECO:0000313" key="3">
    <source>
        <dbReference type="Proteomes" id="UP000183028"/>
    </source>
</evidence>